<evidence type="ECO:0000259" key="2">
    <source>
        <dbReference type="Pfam" id="PF07978"/>
    </source>
</evidence>
<organism evidence="3 4">
    <name type="scientific">Rubinisphaera italica</name>
    <dbReference type="NCBI Taxonomy" id="2527969"/>
    <lineage>
        <taxon>Bacteria</taxon>
        <taxon>Pseudomonadati</taxon>
        <taxon>Planctomycetota</taxon>
        <taxon>Planctomycetia</taxon>
        <taxon>Planctomycetales</taxon>
        <taxon>Planctomycetaceae</taxon>
        <taxon>Rubinisphaera</taxon>
    </lineage>
</organism>
<keyword evidence="4" id="KW-1185">Reference proteome</keyword>
<dbReference type="SUPFAM" id="SSF54909">
    <property type="entry name" value="Dimeric alpha+beta barrel"/>
    <property type="match status" value="2"/>
</dbReference>
<dbReference type="OrthoDB" id="9809695at2"/>
<dbReference type="InterPro" id="IPR012577">
    <property type="entry name" value="NIPSNAP"/>
</dbReference>
<evidence type="ECO:0000313" key="4">
    <source>
        <dbReference type="Proteomes" id="UP000316095"/>
    </source>
</evidence>
<reference evidence="3 4" key="1">
    <citation type="submission" date="2019-02" db="EMBL/GenBank/DDBJ databases">
        <title>Deep-cultivation of Planctomycetes and their phenomic and genomic characterization uncovers novel biology.</title>
        <authorList>
            <person name="Wiegand S."/>
            <person name="Jogler M."/>
            <person name="Boedeker C."/>
            <person name="Pinto D."/>
            <person name="Vollmers J."/>
            <person name="Rivas-Marin E."/>
            <person name="Kohn T."/>
            <person name="Peeters S.H."/>
            <person name="Heuer A."/>
            <person name="Rast P."/>
            <person name="Oberbeckmann S."/>
            <person name="Bunk B."/>
            <person name="Jeske O."/>
            <person name="Meyerdierks A."/>
            <person name="Storesund J.E."/>
            <person name="Kallscheuer N."/>
            <person name="Luecker S."/>
            <person name="Lage O.M."/>
            <person name="Pohl T."/>
            <person name="Merkel B.J."/>
            <person name="Hornburger P."/>
            <person name="Mueller R.-W."/>
            <person name="Bruemmer F."/>
            <person name="Labrenz M."/>
            <person name="Spormann A.M."/>
            <person name="Op Den Camp H."/>
            <person name="Overmann J."/>
            <person name="Amann R."/>
            <person name="Jetten M.S.M."/>
            <person name="Mascher T."/>
            <person name="Medema M.H."/>
            <person name="Devos D.P."/>
            <person name="Kaster A.-K."/>
            <person name="Ovreas L."/>
            <person name="Rohde M."/>
            <person name="Galperin M.Y."/>
            <person name="Jogler C."/>
        </authorList>
    </citation>
    <scope>NUCLEOTIDE SEQUENCE [LARGE SCALE GENOMIC DNA]</scope>
    <source>
        <strain evidence="3 4">Pan54</strain>
    </source>
</reference>
<evidence type="ECO:0000313" key="3">
    <source>
        <dbReference type="EMBL" id="TWT61271.1"/>
    </source>
</evidence>
<evidence type="ECO:0000256" key="1">
    <source>
        <dbReference type="SAM" id="SignalP"/>
    </source>
</evidence>
<feature type="domain" description="NIPSNAP" evidence="2">
    <location>
        <begin position="143"/>
        <end position="252"/>
    </location>
</feature>
<feature type="chain" id="PRO_5022855623" description="NIPSNAP domain-containing protein" evidence="1">
    <location>
        <begin position="20"/>
        <end position="254"/>
    </location>
</feature>
<proteinExistence type="predicted"/>
<gene>
    <name evidence="3" type="ORF">Pan54_20070</name>
</gene>
<protein>
    <recommendedName>
        <fullName evidence="2">NIPSNAP domain-containing protein</fullName>
    </recommendedName>
</protein>
<feature type="signal peptide" evidence="1">
    <location>
        <begin position="1"/>
        <end position="19"/>
    </location>
</feature>
<accession>A0A5C5XFR9</accession>
<feature type="domain" description="NIPSNAP" evidence="2">
    <location>
        <begin position="28"/>
        <end position="130"/>
    </location>
</feature>
<dbReference type="Pfam" id="PF07978">
    <property type="entry name" value="NIPSNAP"/>
    <property type="match status" value="2"/>
</dbReference>
<sequence length="254" mass="28947" precursor="true">MKSLIHSVLLALVVIGSFAANCQAEKIYELRRYTAHQGKLDDLLTRFRDHTCELFTKHGMTNLAYFVPYENDKNQLVYFLSFPSREARDQSFKEFVNDPAWKSAFAKSREDGPLVEKVESVFLTETDFSPKEGFKSADDARLFELRTYTATPGHLSNLDARFRDHTIELFEKHGINNIAYFHLMPDQEGAEKTLVYLIAHKSIMDRGVSFKAFGQDPVWQEARKASEENAGGSLTEKGGVNFEFLVPTDFSPVK</sequence>
<comment type="caution">
    <text evidence="3">The sequence shown here is derived from an EMBL/GenBank/DDBJ whole genome shotgun (WGS) entry which is preliminary data.</text>
</comment>
<dbReference type="RefSeq" id="WP_146503286.1">
    <property type="nucleotide sequence ID" value="NZ_SJPG01000001.1"/>
</dbReference>
<dbReference type="EMBL" id="SJPG01000001">
    <property type="protein sequence ID" value="TWT61271.1"/>
    <property type="molecule type" value="Genomic_DNA"/>
</dbReference>
<keyword evidence="1" id="KW-0732">Signal</keyword>
<dbReference type="Proteomes" id="UP000316095">
    <property type="component" value="Unassembled WGS sequence"/>
</dbReference>
<dbReference type="Gene3D" id="3.30.70.100">
    <property type="match status" value="2"/>
</dbReference>
<dbReference type="AlphaFoldDB" id="A0A5C5XFR9"/>
<dbReference type="InterPro" id="IPR011008">
    <property type="entry name" value="Dimeric_a/b-barrel"/>
</dbReference>
<name>A0A5C5XFR9_9PLAN</name>